<sequence>MAALLYPGIAGVIFADFFMRKGNWVDKEGWNMVATLALIANIGVGYLTTYVIPIGIPPIQSIIITVIVYYLGMKIKSKKAPDKFTDGMIFNH</sequence>
<accession>A0A645HBD3</accession>
<proteinExistence type="predicted"/>
<gene>
    <name evidence="2" type="ORF">SDC9_180586</name>
</gene>
<feature type="transmembrane region" description="Helical" evidence="1">
    <location>
        <begin position="29"/>
        <end position="48"/>
    </location>
</feature>
<feature type="transmembrane region" description="Helical" evidence="1">
    <location>
        <begin position="54"/>
        <end position="72"/>
    </location>
</feature>
<evidence type="ECO:0000313" key="2">
    <source>
        <dbReference type="EMBL" id="MPN33103.1"/>
    </source>
</evidence>
<evidence type="ECO:0000256" key="1">
    <source>
        <dbReference type="SAM" id="Phobius"/>
    </source>
</evidence>
<comment type="caution">
    <text evidence="2">The sequence shown here is derived from an EMBL/GenBank/DDBJ whole genome shotgun (WGS) entry which is preliminary data.</text>
</comment>
<organism evidence="2">
    <name type="scientific">bioreactor metagenome</name>
    <dbReference type="NCBI Taxonomy" id="1076179"/>
    <lineage>
        <taxon>unclassified sequences</taxon>
        <taxon>metagenomes</taxon>
        <taxon>ecological metagenomes</taxon>
    </lineage>
</organism>
<name>A0A645HBD3_9ZZZZ</name>
<protein>
    <submittedName>
        <fullName evidence="2">Uncharacterized protein</fullName>
    </submittedName>
</protein>
<keyword evidence="1" id="KW-0472">Membrane</keyword>
<dbReference type="AlphaFoldDB" id="A0A645HBD3"/>
<keyword evidence="1" id="KW-0812">Transmembrane</keyword>
<keyword evidence="1" id="KW-1133">Transmembrane helix</keyword>
<dbReference type="EMBL" id="VSSQ01085451">
    <property type="protein sequence ID" value="MPN33103.1"/>
    <property type="molecule type" value="Genomic_DNA"/>
</dbReference>
<reference evidence="2" key="1">
    <citation type="submission" date="2019-08" db="EMBL/GenBank/DDBJ databases">
        <authorList>
            <person name="Kucharzyk K."/>
            <person name="Murdoch R.W."/>
            <person name="Higgins S."/>
            <person name="Loffler F."/>
        </authorList>
    </citation>
    <scope>NUCLEOTIDE SEQUENCE</scope>
</reference>